<dbReference type="RefSeq" id="WP_076524782.1">
    <property type="nucleotide sequence ID" value="NZ_CP067140.1"/>
</dbReference>
<evidence type="ECO:0000256" key="4">
    <source>
        <dbReference type="RuleBase" id="RU362063"/>
    </source>
</evidence>
<comment type="function">
    <text evidence="4">Involved in the assembly process of the P-ring formation. It may associate with FlgF on the rod constituting a structure essential for the P-ring assembly or may act as a modulator protein for the P-ring assembly.</text>
</comment>
<keyword evidence="2 4" id="KW-0732">Signal</keyword>
<dbReference type="PANTHER" id="PTHR36307:SF1">
    <property type="entry name" value="FLAGELLA BASAL BODY P-RING FORMATION PROTEIN FLGA"/>
    <property type="match status" value="1"/>
</dbReference>
<dbReference type="Pfam" id="PF13144">
    <property type="entry name" value="ChapFlgA"/>
    <property type="match status" value="1"/>
</dbReference>
<dbReference type="Proteomes" id="UP001215549">
    <property type="component" value="Chromosome"/>
</dbReference>
<dbReference type="CDD" id="cd11614">
    <property type="entry name" value="SAF_CpaB_FlgA_like"/>
    <property type="match status" value="1"/>
</dbReference>
<dbReference type="SUPFAM" id="SSF51269">
    <property type="entry name" value="AFP III-like domain"/>
    <property type="match status" value="1"/>
</dbReference>
<dbReference type="InterPro" id="IPR013974">
    <property type="entry name" value="SAF"/>
</dbReference>
<dbReference type="PANTHER" id="PTHR36307">
    <property type="entry name" value="FLAGELLA BASAL BODY P-RING FORMATION PROTEIN FLGA"/>
    <property type="match status" value="1"/>
</dbReference>
<feature type="domain" description="SAF" evidence="5">
    <location>
        <begin position="18"/>
        <end position="75"/>
    </location>
</feature>
<feature type="signal peptide" evidence="4">
    <location>
        <begin position="1"/>
        <end position="18"/>
    </location>
</feature>
<dbReference type="InterPro" id="IPR036732">
    <property type="entry name" value="AFP_Neu5c_C_sf"/>
</dbReference>
<evidence type="ECO:0000256" key="3">
    <source>
        <dbReference type="ARBA" id="ARBA00022764"/>
    </source>
</evidence>
<reference evidence="7 9" key="2">
    <citation type="submission" date="2021-01" db="EMBL/GenBank/DDBJ databases">
        <title>Biogeographic distribution of Paracoccus.</title>
        <authorList>
            <person name="Hollensteiner J."/>
            <person name="Leineberger J."/>
            <person name="Brinkhoff T."/>
            <person name="Daniel R."/>
        </authorList>
    </citation>
    <scope>NUCLEOTIDE SEQUENCE [LARGE SCALE GENOMIC DNA]</scope>
    <source>
        <strain evidence="7 9">DSM 18447</strain>
    </source>
</reference>
<comment type="subcellular location">
    <subcellularLocation>
        <location evidence="1 4">Periplasm</location>
    </subcellularLocation>
</comment>
<dbReference type="SMART" id="SM00858">
    <property type="entry name" value="SAF"/>
    <property type="match status" value="1"/>
</dbReference>
<evidence type="ECO:0000313" key="9">
    <source>
        <dbReference type="Proteomes" id="UP001215549"/>
    </source>
</evidence>
<dbReference type="GO" id="GO:0044780">
    <property type="term" value="P:bacterial-type flagellum assembly"/>
    <property type="evidence" value="ECO:0007669"/>
    <property type="project" value="InterPro"/>
</dbReference>
<dbReference type="GO" id="GO:0042597">
    <property type="term" value="C:periplasmic space"/>
    <property type="evidence" value="ECO:0007669"/>
    <property type="project" value="UniProtKB-SubCell"/>
</dbReference>
<dbReference type="InterPro" id="IPR039246">
    <property type="entry name" value="Flagellar_FlgA"/>
</dbReference>
<evidence type="ECO:0000259" key="5">
    <source>
        <dbReference type="SMART" id="SM00858"/>
    </source>
</evidence>
<keyword evidence="3 4" id="KW-0574">Periplasm</keyword>
<evidence type="ECO:0000313" key="6">
    <source>
        <dbReference type="EMBL" id="SIS76450.1"/>
    </source>
</evidence>
<dbReference type="Proteomes" id="UP000186216">
    <property type="component" value="Unassembled WGS sequence"/>
</dbReference>
<reference evidence="6 8" key="1">
    <citation type="submission" date="2017-01" db="EMBL/GenBank/DDBJ databases">
        <authorList>
            <person name="Varghese N."/>
            <person name="Submissions S."/>
        </authorList>
    </citation>
    <scope>NUCLEOTIDE SEQUENCE [LARGE SCALE GENOMIC DNA]</scope>
    <source>
        <strain evidence="6 8">DSM 18447</strain>
    </source>
</reference>
<feature type="chain" id="PRO_5041480766" description="Flagella basal body P-ring formation protein FlgA" evidence="4">
    <location>
        <begin position="19"/>
        <end position="138"/>
    </location>
</feature>
<comment type="similarity">
    <text evidence="4">Belongs to the FlgA family.</text>
</comment>
<accession>A0AA45W3G6</accession>
<dbReference type="InterPro" id="IPR017585">
    <property type="entry name" value="SAF_FlgA"/>
</dbReference>
<evidence type="ECO:0000256" key="1">
    <source>
        <dbReference type="ARBA" id="ARBA00004418"/>
    </source>
</evidence>
<keyword evidence="9" id="KW-1185">Reference proteome</keyword>
<evidence type="ECO:0000256" key="2">
    <source>
        <dbReference type="ARBA" id="ARBA00022729"/>
    </source>
</evidence>
<name>A0AA45W3G6_9RHOB</name>
<organism evidence="6 8">
    <name type="scientific">Paracoccus saliphilus</name>
    <dbReference type="NCBI Taxonomy" id="405559"/>
    <lineage>
        <taxon>Bacteria</taxon>
        <taxon>Pseudomonadati</taxon>
        <taxon>Pseudomonadota</taxon>
        <taxon>Alphaproteobacteria</taxon>
        <taxon>Rhodobacterales</taxon>
        <taxon>Paracoccaceae</taxon>
        <taxon>Paracoccus</taxon>
    </lineage>
</organism>
<sequence length="138" mass="14743">MRALLLFLALIPPLPAMAGGLIAARTLPAGTLITSGDLRAGDETAQENSDPSQIVGQETRITIYEGRPIQASMLRPPRLVERNQIVRLLFQRGTLHIATDARALDEGGAGDLVRVMNLASRTTVTARIAPDGTLHAAR</sequence>
<dbReference type="Gene3D" id="3.90.1210.10">
    <property type="entry name" value="Antifreeze-like/N-acetylneuraminic acid synthase C-terminal domain"/>
    <property type="match status" value="1"/>
</dbReference>
<evidence type="ECO:0000313" key="7">
    <source>
        <dbReference type="EMBL" id="WCR02496.1"/>
    </source>
</evidence>
<proteinExistence type="inferred from homology"/>
<dbReference type="Gene3D" id="2.30.30.760">
    <property type="match status" value="1"/>
</dbReference>
<gene>
    <name evidence="7" type="primary">flgA</name>
    <name evidence="7" type="ORF">JHX88_16745</name>
    <name evidence="6" type="ORF">SAMN05421772_104120</name>
</gene>
<keyword evidence="6" id="KW-0282">Flagellum</keyword>
<dbReference type="EMBL" id="CP067140">
    <property type="protein sequence ID" value="WCR02496.1"/>
    <property type="molecule type" value="Genomic_DNA"/>
</dbReference>
<evidence type="ECO:0000313" key="8">
    <source>
        <dbReference type="Proteomes" id="UP000186216"/>
    </source>
</evidence>
<keyword evidence="6" id="KW-0966">Cell projection</keyword>
<keyword evidence="4" id="KW-1005">Bacterial flagellum biogenesis</keyword>
<dbReference type="NCBIfam" id="TIGR03170">
    <property type="entry name" value="flgA_cterm"/>
    <property type="match status" value="1"/>
</dbReference>
<keyword evidence="6" id="KW-0969">Cilium</keyword>
<dbReference type="AlphaFoldDB" id="A0AA45W3G6"/>
<protein>
    <recommendedName>
        <fullName evidence="4">Flagella basal body P-ring formation protein FlgA</fullName>
    </recommendedName>
</protein>
<dbReference type="EMBL" id="FTOU01000004">
    <property type="protein sequence ID" value="SIS76450.1"/>
    <property type="molecule type" value="Genomic_DNA"/>
</dbReference>